<dbReference type="PANTHER" id="PTHR34351:SF1">
    <property type="entry name" value="SLR1927 PROTEIN"/>
    <property type="match status" value="1"/>
</dbReference>
<proteinExistence type="predicted"/>
<reference evidence="4 5" key="1">
    <citation type="submission" date="2019-02" db="EMBL/GenBank/DDBJ databases">
        <title>Deep-cultivation of Planctomycetes and their phenomic and genomic characterization uncovers novel biology.</title>
        <authorList>
            <person name="Wiegand S."/>
            <person name="Jogler M."/>
            <person name="Boedeker C."/>
            <person name="Pinto D."/>
            <person name="Vollmers J."/>
            <person name="Rivas-Marin E."/>
            <person name="Kohn T."/>
            <person name="Peeters S.H."/>
            <person name="Heuer A."/>
            <person name="Rast P."/>
            <person name="Oberbeckmann S."/>
            <person name="Bunk B."/>
            <person name="Jeske O."/>
            <person name="Meyerdierks A."/>
            <person name="Storesund J.E."/>
            <person name="Kallscheuer N."/>
            <person name="Luecker S."/>
            <person name="Lage O.M."/>
            <person name="Pohl T."/>
            <person name="Merkel B.J."/>
            <person name="Hornburger P."/>
            <person name="Mueller R.-W."/>
            <person name="Bruemmer F."/>
            <person name="Labrenz M."/>
            <person name="Spormann A.M."/>
            <person name="Op Den Camp H."/>
            <person name="Overmann J."/>
            <person name="Amann R."/>
            <person name="Jetten M.S.M."/>
            <person name="Mascher T."/>
            <person name="Medema M.H."/>
            <person name="Devos D.P."/>
            <person name="Kaster A.-K."/>
            <person name="Ovreas L."/>
            <person name="Rohde M."/>
            <person name="Galperin M.Y."/>
            <person name="Jogler C."/>
        </authorList>
    </citation>
    <scope>NUCLEOTIDE SEQUENCE [LARGE SCALE GENOMIC DNA]</scope>
    <source>
        <strain evidence="4 5">Poly59</strain>
    </source>
</reference>
<dbReference type="Pfam" id="PF01882">
    <property type="entry name" value="DUF58"/>
    <property type="match status" value="1"/>
</dbReference>
<gene>
    <name evidence="4" type="ORF">Poly59_29260</name>
</gene>
<organism evidence="4 5">
    <name type="scientific">Rubripirellula reticaptiva</name>
    <dbReference type="NCBI Taxonomy" id="2528013"/>
    <lineage>
        <taxon>Bacteria</taxon>
        <taxon>Pseudomonadati</taxon>
        <taxon>Planctomycetota</taxon>
        <taxon>Planctomycetia</taxon>
        <taxon>Pirellulales</taxon>
        <taxon>Pirellulaceae</taxon>
        <taxon>Rubripirellula</taxon>
    </lineage>
</organism>
<name>A0A5C6ESJ8_9BACT</name>
<dbReference type="PANTHER" id="PTHR34351">
    <property type="entry name" value="SLR1927 PROTEIN-RELATED"/>
    <property type="match status" value="1"/>
</dbReference>
<evidence type="ECO:0000256" key="1">
    <source>
        <dbReference type="SAM" id="MobiDB-lite"/>
    </source>
</evidence>
<feature type="domain" description="DUF58" evidence="3">
    <location>
        <begin position="184"/>
        <end position="317"/>
    </location>
</feature>
<comment type="caution">
    <text evidence="4">The sequence shown here is derived from an EMBL/GenBank/DDBJ whole genome shotgun (WGS) entry which is preliminary data.</text>
</comment>
<keyword evidence="5" id="KW-1185">Reference proteome</keyword>
<protein>
    <recommendedName>
        <fullName evidence="3">DUF58 domain-containing protein</fullName>
    </recommendedName>
</protein>
<keyword evidence="2" id="KW-0472">Membrane</keyword>
<feature type="transmembrane region" description="Helical" evidence="2">
    <location>
        <begin position="6"/>
        <end position="25"/>
    </location>
</feature>
<evidence type="ECO:0000259" key="3">
    <source>
        <dbReference type="Pfam" id="PF01882"/>
    </source>
</evidence>
<dbReference type="Proteomes" id="UP000317977">
    <property type="component" value="Unassembled WGS sequence"/>
</dbReference>
<evidence type="ECO:0000313" key="4">
    <source>
        <dbReference type="EMBL" id="TWU51334.1"/>
    </source>
</evidence>
<accession>A0A5C6ESJ8</accession>
<dbReference type="AlphaFoldDB" id="A0A5C6ESJ8"/>
<evidence type="ECO:0000256" key="2">
    <source>
        <dbReference type="SAM" id="Phobius"/>
    </source>
</evidence>
<keyword evidence="2" id="KW-1133">Transmembrane helix</keyword>
<feature type="region of interest" description="Disordered" evidence="1">
    <location>
        <begin position="161"/>
        <end position="183"/>
    </location>
</feature>
<dbReference type="InterPro" id="IPR002881">
    <property type="entry name" value="DUF58"/>
</dbReference>
<sequence>MLGGALRGFNLLLVLAGLIVGTLIMQWRWSKRSVEAISVQRRLPTEAFAGKPFRIRYMLHNHSRLMPAWMMRVEDRIESSDRSDAATAICAAGVISAGQTVGPHCDCTVTRRGRYRLGPISLMTTFPFSLFSSRQISDDIDEFHVFPALLSLSSDYQRRLTTRPGGMSTTGRKSGPSEGDFFGLREWKTGDSPKWIHWRTTARMNEPAVRQFEQQRRFDTTVLVDGFNHSRNSLRSTPDDELATYHLERAISLAATLVIRLISSPSNRIVLAVAAQKCEAIIGTGSVAGKQRMLEILADVEPTDQPDIYEAAQQTLRLVGNTQNLIVISPRTLAFAKLADPKLIQALAPWTYRTDFRWICTSDRDLDRWVVREETEVKNQPVPKPLFGAV</sequence>
<evidence type="ECO:0000313" key="5">
    <source>
        <dbReference type="Proteomes" id="UP000317977"/>
    </source>
</evidence>
<dbReference type="EMBL" id="SJPX01000003">
    <property type="protein sequence ID" value="TWU51334.1"/>
    <property type="molecule type" value="Genomic_DNA"/>
</dbReference>
<keyword evidence="2" id="KW-0812">Transmembrane</keyword>